<keyword evidence="4" id="KW-1185">Reference proteome</keyword>
<comment type="caution">
    <text evidence="2">The sequence shown here is derived from an EMBL/GenBank/DDBJ whole genome shotgun (WGS) entry which is preliminary data.</text>
</comment>
<reference evidence="1" key="3">
    <citation type="submission" date="2019-07" db="EMBL/GenBank/DDBJ databases">
        <authorList>
            <person name="Miller W.G."/>
        </authorList>
    </citation>
    <scope>NUCLEOTIDE SEQUENCE</scope>
    <source>
        <strain evidence="1">52/13</strain>
    </source>
</reference>
<dbReference type="Proteomes" id="UP000237472">
    <property type="component" value="Unassembled WGS sequence"/>
</dbReference>
<accession>A0A2G4R4J7</accession>
<dbReference type="OrthoDB" id="5362888at2"/>
<dbReference type="EMBL" id="LDWY01000029">
    <property type="protein sequence ID" value="PHY91437.1"/>
    <property type="molecule type" value="Genomic_DNA"/>
</dbReference>
<evidence type="ECO:0000313" key="4">
    <source>
        <dbReference type="Proteomes" id="UP000811399"/>
    </source>
</evidence>
<dbReference type="RefSeq" id="WP_099461168.1">
    <property type="nucleotide sequence ID" value="NZ_LDWY01000029.1"/>
</dbReference>
<name>A0A2G4R4J7_9BACT</name>
<organism evidence="2 3">
    <name type="scientific">Campylobacter vulpis</name>
    <dbReference type="NCBI Taxonomy" id="1655500"/>
    <lineage>
        <taxon>Bacteria</taxon>
        <taxon>Pseudomonadati</taxon>
        <taxon>Campylobacterota</taxon>
        <taxon>Epsilonproteobacteria</taxon>
        <taxon>Campylobacterales</taxon>
        <taxon>Campylobacteraceae</taxon>
        <taxon>Campylobacter</taxon>
    </lineage>
</organism>
<reference evidence="2" key="1">
    <citation type="submission" date="2015-06" db="EMBL/GenBank/DDBJ databases">
        <authorList>
            <person name="Hoefler B.C."/>
            <person name="Straight P.D."/>
        </authorList>
    </citation>
    <scope>NUCLEOTIDE SEQUENCE [LARGE SCALE GENOMIC DNA]</scope>
    <source>
        <strain evidence="2">73/13</strain>
    </source>
</reference>
<gene>
    <name evidence="2" type="ORF">AA994_02400</name>
    <name evidence="1" type="ORF">CVU5213_01565</name>
</gene>
<dbReference type="EMBL" id="VJYU01000003">
    <property type="protein sequence ID" value="MBS4240425.1"/>
    <property type="molecule type" value="Genomic_DNA"/>
</dbReference>
<evidence type="ECO:0000313" key="2">
    <source>
        <dbReference type="EMBL" id="PHY91437.1"/>
    </source>
</evidence>
<proteinExistence type="predicted"/>
<evidence type="ECO:0000313" key="1">
    <source>
        <dbReference type="EMBL" id="MBS4240425.1"/>
    </source>
</evidence>
<sequence length="153" mass="18302">MKKIKTATNVIVEMANQPHYTPLKDRFYYKDFLLLMPEKHRRHIAKIFIKNDTLNIITHNHIGYQELNHDDSKNYIKILIKLYAKENPLNKFSQVKNLKIFSQRYEKAKPKLENNPKKIHPYIELSLGKFKNSFENKALYDKFEALRKVIQNA</sequence>
<dbReference type="AlphaFoldDB" id="A0A2G4R4J7"/>
<dbReference type="Proteomes" id="UP000811399">
    <property type="component" value="Unassembled WGS sequence"/>
</dbReference>
<protein>
    <submittedName>
        <fullName evidence="2">Uncharacterized protein</fullName>
    </submittedName>
</protein>
<evidence type="ECO:0000313" key="3">
    <source>
        <dbReference type="Proteomes" id="UP000237472"/>
    </source>
</evidence>
<reference evidence="1 4" key="4">
    <citation type="journal article" date="2021" name="Syst. Appl. Microbiol.">
        <title>nCampylobacter vulpis sp. nov. isolated from wild red foxes.</title>
        <authorList>
            <person name="Parisi A."/>
            <person name="Chiara M."/>
            <person name="Caffara M."/>
            <person name="Mion D."/>
            <person name="Miller W.G."/>
            <person name="Caruso M."/>
            <person name="Manzari C."/>
            <person name="Florio D."/>
            <person name="Capozzi L."/>
            <person name="D'Erchia A.M."/>
            <person name="Manzulli V."/>
            <person name="Zanoni R.G."/>
        </authorList>
    </citation>
    <scope>NUCLEOTIDE SEQUENCE [LARGE SCALE GENOMIC DNA]</scope>
    <source>
        <strain evidence="1 4">52/13</strain>
    </source>
</reference>
<reference evidence="3" key="2">
    <citation type="submission" date="2015-06" db="EMBL/GenBank/DDBJ databases">
        <authorList>
            <person name="Parisi A."/>
            <person name="Chiara M."/>
            <person name="Florio D."/>
            <person name="Miccolupo A."/>
            <person name="Manzari C."/>
            <person name="Mion D."/>
            <person name="Caruso M."/>
            <person name="D'erchia A.M."/>
            <person name="Zanoni R."/>
        </authorList>
    </citation>
    <scope>NUCLEOTIDE SEQUENCE [LARGE SCALE GENOMIC DNA]</scope>
    <source>
        <strain evidence="3">73/13</strain>
    </source>
</reference>